<dbReference type="InterPro" id="IPR005372">
    <property type="entry name" value="UPF0182"/>
</dbReference>
<comment type="subcellular location">
    <subcellularLocation>
        <location evidence="5">Cell membrane</location>
        <topology evidence="5">Multi-pass membrane protein</topology>
    </subcellularLocation>
</comment>
<comment type="similarity">
    <text evidence="5">Belongs to the UPF0182 family.</text>
</comment>
<feature type="transmembrane region" description="Helical" evidence="5">
    <location>
        <begin position="403"/>
        <end position="422"/>
    </location>
</feature>
<sequence length="1004" mass="113532">MTKKKSIFPAVILTVVGLWLGFDVLVKFTAENLWFQTVGYAQVFSLLLMMRSILLIVGLGVSSGFLLGNLLLAKQLKYDGPIVPLPGAPAPTSPLTLRWLLPIVLILGLVLGTIVFYYSQIALTYWWAPAAEPSGLQSIGTEAGLSPLPLKVPQALGWDELGRLLRQIQSQPYLLVVVLVVAIACTVQQRFLIAGAVLLLIGNAYILSAHWAQVLLFLHPTAFNISDPLFNQDISFYIFALPLWKLLEFWLKGIFLFAFAAVGLIYLTSGNSLSEGIFPGFSPGQRRHLNGLGGGFMLLVAGGYWLDCYELLYSTRGVSYGAGFTDVNVQLPVDIILALSALAISINLLSKAIVSSSDLKNRQSQSRSDSRIAPDDSRIAPTAKKSQRLPPFKPSYLPTLRTLLLFYLGLMLAADYFLPTVVQRLVVQPSELEREQPYLQRSIAFTRQAFGLDNIEAYPFDPEGKLNRADIQNNDLTIGNIRLWDSRPLLQTNRQLQQIRPYYQFPDADIDRYTLKTESPRPNQPQTEKQQVLIAARELDFTSITPAAQTWVNQHLVYTHGYGFTLSPVNMAGPEGLPYYFVKDISGDTAGTLNTSEDRIRASIPISHPRIYYGEIANTYVMAPSKVPELDYPKGEDNAYHNYSGAGGVPLSNWWRRLVFAKYLKSWQMLFTNNLTPETKVLYRRNIKQRITSIAPFLHYDKDPYLVVANAKLQDRGQPPTPIAQNYLYWIVDAYTTSQYYPYSEPSEDQFNYIRNSVKVVIDAYNGLVDFYVADPTDPIIQSWQAIFPGMFQPLEAMPASLRSHIRYPVDLFEIQSERLLDYHMTDPQVFYNREDQWQVPQEIYGSEPRPVAPYYLIFKLPAFADEEFILLHPFTPTRRNNLIGWLAGRSDGNNYGKLLLYQFPKQRLIYGPEQIEARINQDPDISQQISLWNRQGSRVIQGNLLVIPIEKSLLYVEPLYLEAEQNSLPTLARVIVAYENRIVMAGTLTEALNTLFQPQPRDN</sequence>
<dbReference type="PANTHER" id="PTHR39344:SF1">
    <property type="entry name" value="UPF0182 PROTEIN SLL1060"/>
    <property type="match status" value="1"/>
</dbReference>
<feature type="transmembrane region" description="Helical" evidence="5">
    <location>
        <begin position="7"/>
        <end position="26"/>
    </location>
</feature>
<feature type="transmembrane region" description="Helical" evidence="5">
    <location>
        <begin position="99"/>
        <end position="119"/>
    </location>
</feature>
<feature type="transmembrane region" description="Helical" evidence="5">
    <location>
        <begin position="192"/>
        <end position="212"/>
    </location>
</feature>
<keyword evidence="4 5" id="KW-0472">Membrane</keyword>
<accession>A0A7C3ZUN2</accession>
<dbReference type="EMBL" id="DSPX01000064">
    <property type="protein sequence ID" value="HGG00349.1"/>
    <property type="molecule type" value="Genomic_DNA"/>
</dbReference>
<feature type="transmembrane region" description="Helical" evidence="5">
    <location>
        <begin position="46"/>
        <end position="72"/>
    </location>
</feature>
<keyword evidence="2 5" id="KW-0812">Transmembrane</keyword>
<dbReference type="NCBIfam" id="NF002707">
    <property type="entry name" value="PRK02509.1"/>
    <property type="match status" value="1"/>
</dbReference>
<evidence type="ECO:0000256" key="1">
    <source>
        <dbReference type="ARBA" id="ARBA00022475"/>
    </source>
</evidence>
<keyword evidence="3 5" id="KW-1133">Transmembrane helix</keyword>
<evidence type="ECO:0000313" key="7">
    <source>
        <dbReference type="EMBL" id="HGG00349.1"/>
    </source>
</evidence>
<feature type="region of interest" description="Disordered" evidence="6">
    <location>
        <begin position="364"/>
        <end position="387"/>
    </location>
</feature>
<evidence type="ECO:0000256" key="4">
    <source>
        <dbReference type="ARBA" id="ARBA00023136"/>
    </source>
</evidence>
<feature type="transmembrane region" description="Helical" evidence="5">
    <location>
        <begin position="289"/>
        <end position="306"/>
    </location>
</feature>
<protein>
    <recommendedName>
        <fullName evidence="5">UPF0182 protein ENR15_06780</fullName>
    </recommendedName>
</protein>
<organism evidence="7">
    <name type="scientific">Planktothricoides sp. SpSt-374</name>
    <dbReference type="NCBI Taxonomy" id="2282167"/>
    <lineage>
        <taxon>Bacteria</taxon>
        <taxon>Bacillati</taxon>
        <taxon>Cyanobacteriota</taxon>
        <taxon>Cyanophyceae</taxon>
        <taxon>Oscillatoriophycideae</taxon>
        <taxon>Oscillatoriales</taxon>
        <taxon>Oscillatoriaceae</taxon>
        <taxon>Planktothricoides</taxon>
    </lineage>
</organism>
<gene>
    <name evidence="7" type="ORF">ENR15_06780</name>
</gene>
<name>A0A7C3ZUN2_9CYAN</name>
<evidence type="ECO:0000256" key="2">
    <source>
        <dbReference type="ARBA" id="ARBA00022692"/>
    </source>
</evidence>
<reference evidence="7" key="1">
    <citation type="journal article" date="2020" name="mSystems">
        <title>Genome- and Community-Level Interaction Insights into Carbon Utilization and Element Cycling Functions of Hydrothermarchaeota in Hydrothermal Sediment.</title>
        <authorList>
            <person name="Zhou Z."/>
            <person name="Liu Y."/>
            <person name="Xu W."/>
            <person name="Pan J."/>
            <person name="Luo Z.H."/>
            <person name="Li M."/>
        </authorList>
    </citation>
    <scope>NUCLEOTIDE SEQUENCE [LARGE SCALE GENOMIC DNA]</scope>
    <source>
        <strain evidence="7">SpSt-374</strain>
    </source>
</reference>
<dbReference type="GO" id="GO:0005886">
    <property type="term" value="C:plasma membrane"/>
    <property type="evidence" value="ECO:0007669"/>
    <property type="project" value="UniProtKB-SubCell"/>
</dbReference>
<evidence type="ECO:0000256" key="6">
    <source>
        <dbReference type="SAM" id="MobiDB-lite"/>
    </source>
</evidence>
<evidence type="ECO:0000256" key="3">
    <source>
        <dbReference type="ARBA" id="ARBA00022989"/>
    </source>
</evidence>
<feature type="transmembrane region" description="Helical" evidence="5">
    <location>
        <begin position="170"/>
        <end position="187"/>
    </location>
</feature>
<dbReference type="GO" id="GO:0005576">
    <property type="term" value="C:extracellular region"/>
    <property type="evidence" value="ECO:0007669"/>
    <property type="project" value="TreeGrafter"/>
</dbReference>
<dbReference type="AlphaFoldDB" id="A0A7C3ZUN2"/>
<feature type="compositionally biased region" description="Basic and acidic residues" evidence="6">
    <location>
        <begin position="368"/>
        <end position="378"/>
    </location>
</feature>
<dbReference type="PANTHER" id="PTHR39344">
    <property type="entry name" value="UPF0182 PROTEIN SLL1060"/>
    <property type="match status" value="1"/>
</dbReference>
<proteinExistence type="inferred from homology"/>
<comment type="caution">
    <text evidence="7">The sequence shown here is derived from an EMBL/GenBank/DDBJ whole genome shotgun (WGS) entry which is preliminary data.</text>
</comment>
<feature type="transmembrane region" description="Helical" evidence="5">
    <location>
        <begin position="249"/>
        <end position="268"/>
    </location>
</feature>
<evidence type="ECO:0000256" key="5">
    <source>
        <dbReference type="HAMAP-Rule" id="MF_01600"/>
    </source>
</evidence>
<keyword evidence="1 5" id="KW-1003">Cell membrane</keyword>
<dbReference type="Pfam" id="PF03699">
    <property type="entry name" value="UPF0182"/>
    <property type="match status" value="1"/>
</dbReference>
<dbReference type="HAMAP" id="MF_01600">
    <property type="entry name" value="UPF0182"/>
    <property type="match status" value="1"/>
</dbReference>
<feature type="transmembrane region" description="Helical" evidence="5">
    <location>
        <begin position="335"/>
        <end position="354"/>
    </location>
</feature>